<protein>
    <submittedName>
        <fullName evidence="1">Uncharacterized protein</fullName>
    </submittedName>
</protein>
<proteinExistence type="predicted"/>
<dbReference type="AlphaFoldDB" id="A0A6G0YVE8"/>
<dbReference type="EMBL" id="VUJU01002295">
    <property type="protein sequence ID" value="KAF0761804.1"/>
    <property type="molecule type" value="Genomic_DNA"/>
</dbReference>
<name>A0A6G0YVE8_APHCR</name>
<organism evidence="1 2">
    <name type="scientific">Aphis craccivora</name>
    <name type="common">Cowpea aphid</name>
    <dbReference type="NCBI Taxonomy" id="307492"/>
    <lineage>
        <taxon>Eukaryota</taxon>
        <taxon>Metazoa</taxon>
        <taxon>Ecdysozoa</taxon>
        <taxon>Arthropoda</taxon>
        <taxon>Hexapoda</taxon>
        <taxon>Insecta</taxon>
        <taxon>Pterygota</taxon>
        <taxon>Neoptera</taxon>
        <taxon>Paraneoptera</taxon>
        <taxon>Hemiptera</taxon>
        <taxon>Sternorrhyncha</taxon>
        <taxon>Aphidomorpha</taxon>
        <taxon>Aphidoidea</taxon>
        <taxon>Aphididae</taxon>
        <taxon>Aphidini</taxon>
        <taxon>Aphis</taxon>
        <taxon>Aphis</taxon>
    </lineage>
</organism>
<keyword evidence="2" id="KW-1185">Reference proteome</keyword>
<evidence type="ECO:0000313" key="1">
    <source>
        <dbReference type="EMBL" id="KAF0761804.1"/>
    </source>
</evidence>
<gene>
    <name evidence="1" type="ORF">FWK35_00015952</name>
</gene>
<evidence type="ECO:0000313" key="2">
    <source>
        <dbReference type="Proteomes" id="UP000478052"/>
    </source>
</evidence>
<accession>A0A6G0YVE8</accession>
<dbReference type="Proteomes" id="UP000478052">
    <property type="component" value="Unassembled WGS sequence"/>
</dbReference>
<sequence>MYHYILCPALQRENAPRADQNRVFCASPDVIGKPVSIAGRCRRMRRIWAFSRWTDYSMQFVYITHKNKFYTKNQFDLTLMRPLLISALGNHPFHQFGTNCKYNRGVNKYIPPSKRKFWVRSVIRFLRTEENRTAQMHRPGYVIYSNIQMSYDSVHVHNEEGQGRKSIMTEDVNDKFVFKISRFTILDNI</sequence>
<comment type="caution">
    <text evidence="1">The sequence shown here is derived from an EMBL/GenBank/DDBJ whole genome shotgun (WGS) entry which is preliminary data.</text>
</comment>
<reference evidence="1 2" key="1">
    <citation type="submission" date="2019-08" db="EMBL/GenBank/DDBJ databases">
        <title>Whole genome of Aphis craccivora.</title>
        <authorList>
            <person name="Voronova N.V."/>
            <person name="Shulinski R.S."/>
            <person name="Bandarenka Y.V."/>
            <person name="Zhorov D.G."/>
            <person name="Warner D."/>
        </authorList>
    </citation>
    <scope>NUCLEOTIDE SEQUENCE [LARGE SCALE GENOMIC DNA]</scope>
    <source>
        <strain evidence="1">180601</strain>
        <tissue evidence="1">Whole Body</tissue>
    </source>
</reference>